<evidence type="ECO:0000313" key="2">
    <source>
        <dbReference type="Proteomes" id="UP001433508"/>
    </source>
</evidence>
<gene>
    <name evidence="1" type="ORF">V1525DRAFT_435471</name>
</gene>
<protein>
    <submittedName>
        <fullName evidence="1">Uncharacterized protein</fullName>
    </submittedName>
</protein>
<comment type="caution">
    <text evidence="1">The sequence shown here is derived from an EMBL/GenBank/DDBJ whole genome shotgun (WGS) entry which is preliminary data.</text>
</comment>
<dbReference type="Proteomes" id="UP001433508">
    <property type="component" value="Unassembled WGS sequence"/>
</dbReference>
<keyword evidence="2" id="KW-1185">Reference proteome</keyword>
<name>A0ACC3SUZ8_LIPKO</name>
<sequence length="428" mass="47734">MQLVLSLNNPVVSPGSELSGTVSLTLDEPTSIEDISVRFKGISFTARVVNNGSTTYRVTEEHTHLDVTTSLYDQPRGTVLPAGEHILLFTIPVPVFSECTCLAHYDQYRQFRLSRWTCRRSQTDVGLVRTGLPPTCHASGSLYVHYRLVAVVDRPGIFKWKKSVSCAVTLVPATLVHSSQPRFDRDSGNLTREHKSVVLSAKCDKLPEEYFVNGALPKVSGLKKLISLSSKHTYVDVPMEAEMVLHNNSKASLGERLPLELYIIILVDDISRIEGIVNIKLTSLKLTLKSATSGCAQKHYNSASARTILLENRMNVPLTPEKSEGRTPRFRIDDKVVKSIELGSQVTPDFDIMNLRHNHRLIAAVGLSFNEGSTSTIEISHDIVITPGIDYDLDTNMLLPPRYDPADYNLRTKIDNVKLLTEEEDFFD</sequence>
<evidence type="ECO:0000313" key="1">
    <source>
        <dbReference type="EMBL" id="KAK9234592.1"/>
    </source>
</evidence>
<organism evidence="1 2">
    <name type="scientific">Lipomyces kononenkoae</name>
    <name type="common">Yeast</name>
    <dbReference type="NCBI Taxonomy" id="34357"/>
    <lineage>
        <taxon>Eukaryota</taxon>
        <taxon>Fungi</taxon>
        <taxon>Dikarya</taxon>
        <taxon>Ascomycota</taxon>
        <taxon>Saccharomycotina</taxon>
        <taxon>Lipomycetes</taxon>
        <taxon>Lipomycetales</taxon>
        <taxon>Lipomycetaceae</taxon>
        <taxon>Lipomyces</taxon>
    </lineage>
</organism>
<accession>A0ACC3SUZ8</accession>
<reference evidence="2" key="1">
    <citation type="journal article" date="2024" name="Front. Bioeng. Biotechnol.">
        <title>Genome-scale model development and genomic sequencing of the oleaginous clade Lipomyces.</title>
        <authorList>
            <person name="Czajka J.J."/>
            <person name="Han Y."/>
            <person name="Kim J."/>
            <person name="Mondo S.J."/>
            <person name="Hofstad B.A."/>
            <person name="Robles A."/>
            <person name="Haridas S."/>
            <person name="Riley R."/>
            <person name="LaButti K."/>
            <person name="Pangilinan J."/>
            <person name="Andreopoulos W."/>
            <person name="Lipzen A."/>
            <person name="Yan J."/>
            <person name="Wang M."/>
            <person name="Ng V."/>
            <person name="Grigoriev I.V."/>
            <person name="Spatafora J.W."/>
            <person name="Magnuson J.K."/>
            <person name="Baker S.E."/>
            <person name="Pomraning K.R."/>
        </authorList>
    </citation>
    <scope>NUCLEOTIDE SEQUENCE [LARGE SCALE GENOMIC DNA]</scope>
    <source>
        <strain evidence="2">CBS 7786</strain>
    </source>
</reference>
<dbReference type="EMBL" id="MU971462">
    <property type="protein sequence ID" value="KAK9234592.1"/>
    <property type="molecule type" value="Genomic_DNA"/>
</dbReference>
<proteinExistence type="predicted"/>